<dbReference type="EMBL" id="QKRW01000007">
    <property type="protein sequence ID" value="RAL66130.1"/>
    <property type="molecule type" value="Genomic_DNA"/>
</dbReference>
<dbReference type="AlphaFoldDB" id="A0A395J0U6"/>
<name>A0A395J0U6_9HELO</name>
<evidence type="ECO:0000313" key="3">
    <source>
        <dbReference type="Proteomes" id="UP000249056"/>
    </source>
</evidence>
<gene>
    <name evidence="2" type="ORF">DID88_005802</name>
</gene>
<reference evidence="2 3" key="1">
    <citation type="submission" date="2018-06" db="EMBL/GenBank/DDBJ databases">
        <title>Genome Sequence of the Brown Rot Fungal Pathogen Monilinia fructigena.</title>
        <authorList>
            <person name="Landi L."/>
            <person name="De Miccolis Angelini R.M."/>
            <person name="Pollastro S."/>
            <person name="Abate D."/>
            <person name="Faretra F."/>
            <person name="Romanazzi G."/>
        </authorList>
    </citation>
    <scope>NUCLEOTIDE SEQUENCE [LARGE SCALE GENOMIC DNA]</scope>
    <source>
        <strain evidence="2 3">Mfrg269</strain>
    </source>
</reference>
<proteinExistence type="predicted"/>
<sequence length="166" mass="19525">MTRKQGLQAFLRREVIKAKLRRRRLHRSTGKIRRSKTPFSGNHETKQKTEIRIRIEELRKQLLAVIDTSFKAPHKRAIIASERDRLLRSIESLEAQEQRAKDNALRKSKCPMKRPTHPLDDDPDGETRKMLGLPLKRRKLEKTGKWVDELRHTVPELRYKDYGAGS</sequence>
<protein>
    <submittedName>
        <fullName evidence="2">Uncharacterized protein</fullName>
    </submittedName>
</protein>
<evidence type="ECO:0000313" key="2">
    <source>
        <dbReference type="EMBL" id="RAL66130.1"/>
    </source>
</evidence>
<evidence type="ECO:0000256" key="1">
    <source>
        <dbReference type="SAM" id="MobiDB-lite"/>
    </source>
</evidence>
<feature type="compositionally biased region" description="Basic and acidic residues" evidence="1">
    <location>
        <begin position="117"/>
        <end position="129"/>
    </location>
</feature>
<keyword evidence="3" id="KW-1185">Reference proteome</keyword>
<accession>A0A395J0U6</accession>
<feature type="region of interest" description="Disordered" evidence="1">
    <location>
        <begin position="98"/>
        <end position="134"/>
    </location>
</feature>
<organism evidence="2 3">
    <name type="scientific">Monilinia fructigena</name>
    <dbReference type="NCBI Taxonomy" id="38457"/>
    <lineage>
        <taxon>Eukaryota</taxon>
        <taxon>Fungi</taxon>
        <taxon>Dikarya</taxon>
        <taxon>Ascomycota</taxon>
        <taxon>Pezizomycotina</taxon>
        <taxon>Leotiomycetes</taxon>
        <taxon>Helotiales</taxon>
        <taxon>Sclerotiniaceae</taxon>
        <taxon>Monilinia</taxon>
    </lineage>
</organism>
<feature type="region of interest" description="Disordered" evidence="1">
    <location>
        <begin position="29"/>
        <end position="48"/>
    </location>
</feature>
<comment type="caution">
    <text evidence="2">The sequence shown here is derived from an EMBL/GenBank/DDBJ whole genome shotgun (WGS) entry which is preliminary data.</text>
</comment>
<dbReference type="Proteomes" id="UP000249056">
    <property type="component" value="Unassembled WGS sequence"/>
</dbReference>
<feature type="compositionally biased region" description="Basic residues" evidence="1">
    <location>
        <begin position="106"/>
        <end position="116"/>
    </location>
</feature>
<dbReference type="OrthoDB" id="3507418at2759"/>